<protein>
    <recommendedName>
        <fullName evidence="4">C-C motif chemokine</fullName>
    </recommendedName>
</protein>
<keyword evidence="4" id="KW-0145">Chemotaxis</keyword>
<dbReference type="PANTHER" id="PTHR12015">
    <property type="entry name" value="SMALL INDUCIBLE CYTOKINE A"/>
    <property type="match status" value="1"/>
</dbReference>
<dbReference type="SMART" id="SM00199">
    <property type="entry name" value="SCY"/>
    <property type="match status" value="1"/>
</dbReference>
<gene>
    <name evidence="6" type="ORF">G5714_002280</name>
</gene>
<proteinExistence type="inferred from homology"/>
<reference evidence="6 7" key="1">
    <citation type="submission" date="2020-04" db="EMBL/GenBank/DDBJ databases">
        <title>Chromosome-level genome assembly of a cyprinid fish Onychostoma macrolepis by integration of Nanopore Sequencing, Bionano and Hi-C technology.</title>
        <authorList>
            <person name="Wang D."/>
        </authorList>
    </citation>
    <scope>NUCLEOTIDE SEQUENCE [LARGE SCALE GENOMIC DNA]</scope>
    <source>
        <strain evidence="6">SWU-2019</strain>
        <tissue evidence="6">Muscle</tissue>
    </source>
</reference>
<feature type="chain" id="PRO_5029942119" description="C-C motif chemokine" evidence="4">
    <location>
        <begin position="21"/>
        <end position="178"/>
    </location>
</feature>
<dbReference type="InterPro" id="IPR039809">
    <property type="entry name" value="Chemokine_b/g/d"/>
</dbReference>
<evidence type="ECO:0000256" key="1">
    <source>
        <dbReference type="ARBA" id="ARBA00010868"/>
    </source>
</evidence>
<comment type="caution">
    <text evidence="6">The sequence shown here is derived from an EMBL/GenBank/DDBJ whole genome shotgun (WGS) entry which is preliminary data.</text>
</comment>
<dbReference type="Gene3D" id="2.40.50.40">
    <property type="match status" value="1"/>
</dbReference>
<evidence type="ECO:0000259" key="5">
    <source>
        <dbReference type="SMART" id="SM00199"/>
    </source>
</evidence>
<name>A0A7J6DEG6_9TELE</name>
<evidence type="ECO:0000256" key="4">
    <source>
        <dbReference type="RuleBase" id="RU361150"/>
    </source>
</evidence>
<feature type="domain" description="Chemokine interleukin-8-like" evidence="5">
    <location>
        <begin position="29"/>
        <end position="88"/>
    </location>
</feature>
<dbReference type="CDD" id="cd00272">
    <property type="entry name" value="Chemokine_CC"/>
    <property type="match status" value="1"/>
</dbReference>
<dbReference type="GO" id="GO:0006955">
    <property type="term" value="P:immune response"/>
    <property type="evidence" value="ECO:0007669"/>
    <property type="project" value="InterPro"/>
</dbReference>
<dbReference type="GO" id="GO:0005615">
    <property type="term" value="C:extracellular space"/>
    <property type="evidence" value="ECO:0007669"/>
    <property type="project" value="UniProtKB-KW"/>
</dbReference>
<dbReference type="AlphaFoldDB" id="A0A7J6DEG6"/>
<evidence type="ECO:0000256" key="3">
    <source>
        <dbReference type="ARBA" id="ARBA00023157"/>
    </source>
</evidence>
<dbReference type="InterPro" id="IPR001811">
    <property type="entry name" value="Chemokine_IL8-like_dom"/>
</dbReference>
<evidence type="ECO:0000313" key="6">
    <source>
        <dbReference type="EMBL" id="KAF4117727.1"/>
    </source>
</evidence>
<dbReference type="InterPro" id="IPR036048">
    <property type="entry name" value="Interleukin_8-like_sf"/>
</dbReference>
<dbReference type="SUPFAM" id="SSF54117">
    <property type="entry name" value="Interleukin 8-like chemokines"/>
    <property type="match status" value="1"/>
</dbReference>
<evidence type="ECO:0000256" key="2">
    <source>
        <dbReference type="ARBA" id="ARBA00022514"/>
    </source>
</evidence>
<keyword evidence="4" id="KW-0732">Signal</keyword>
<comment type="subcellular location">
    <subcellularLocation>
        <location evidence="4">Secreted</location>
    </subcellularLocation>
</comment>
<keyword evidence="7" id="KW-1185">Reference proteome</keyword>
<organism evidence="6 7">
    <name type="scientific">Onychostoma macrolepis</name>
    <dbReference type="NCBI Taxonomy" id="369639"/>
    <lineage>
        <taxon>Eukaryota</taxon>
        <taxon>Metazoa</taxon>
        <taxon>Chordata</taxon>
        <taxon>Craniata</taxon>
        <taxon>Vertebrata</taxon>
        <taxon>Euteleostomi</taxon>
        <taxon>Actinopterygii</taxon>
        <taxon>Neopterygii</taxon>
        <taxon>Teleostei</taxon>
        <taxon>Ostariophysi</taxon>
        <taxon>Cypriniformes</taxon>
        <taxon>Cyprinidae</taxon>
        <taxon>Acrossocheilinae</taxon>
        <taxon>Onychostoma</taxon>
    </lineage>
</organism>
<dbReference type="PANTHER" id="PTHR12015:SF177">
    <property type="entry name" value="CHEMOKINE INTERLEUKIN-8-LIKE DOMAIN-CONTAINING PROTEIN"/>
    <property type="match status" value="1"/>
</dbReference>
<dbReference type="PROSITE" id="PS00472">
    <property type="entry name" value="SMALL_CYTOKINES_CC"/>
    <property type="match status" value="1"/>
</dbReference>
<keyword evidence="4" id="KW-0964">Secreted</keyword>
<keyword evidence="3" id="KW-1015">Disulfide bond</keyword>
<dbReference type="Proteomes" id="UP000579812">
    <property type="component" value="Unassembled WGS sequence"/>
</dbReference>
<sequence length="178" mass="19931">MKFTLFTAIFFSMGWMSIEVSDDDHPGRPVNCCLTVSNTRIAITNIVDYHIQDPGLCPVRAVVFHTIKEKSICSDPDNRWAKKAMAMVESRNQLKKESSKEPFVNDTSTANVIPTTPAIQGITTEGDGHPVGCCYTMISTIPVRRIPLHIMRALKSHNKKGLHKIQMGMHKLNRPTVK</sequence>
<dbReference type="GO" id="GO:0008009">
    <property type="term" value="F:chemokine activity"/>
    <property type="evidence" value="ECO:0007669"/>
    <property type="project" value="InterPro"/>
</dbReference>
<dbReference type="InterPro" id="IPR000827">
    <property type="entry name" value="Chemokine_CC_CS"/>
</dbReference>
<keyword evidence="2 4" id="KW-0202">Cytokine</keyword>
<comment type="similarity">
    <text evidence="1 4">Belongs to the intercrine beta (chemokine CC) family.</text>
</comment>
<evidence type="ECO:0000313" key="7">
    <source>
        <dbReference type="Proteomes" id="UP000579812"/>
    </source>
</evidence>
<feature type="signal peptide" evidence="4">
    <location>
        <begin position="1"/>
        <end position="20"/>
    </location>
</feature>
<dbReference type="EMBL" id="JAAMOB010000002">
    <property type="protein sequence ID" value="KAF4117727.1"/>
    <property type="molecule type" value="Genomic_DNA"/>
</dbReference>
<accession>A0A7J6DEG6</accession>
<dbReference type="Pfam" id="PF00048">
    <property type="entry name" value="IL8"/>
    <property type="match status" value="1"/>
</dbReference>